<dbReference type="Gene3D" id="3.30.450.150">
    <property type="entry name" value="Haem-degrading domain"/>
    <property type="match status" value="1"/>
</dbReference>
<dbReference type="InterPro" id="IPR005624">
    <property type="entry name" value="PduO/GlcC-like"/>
</dbReference>
<dbReference type="RefSeq" id="WP_047213912.1">
    <property type="nucleotide sequence ID" value="NZ_CP011568.3"/>
</dbReference>
<dbReference type="PANTHER" id="PTHR34309:SF1">
    <property type="entry name" value="PROTEIN GLCG"/>
    <property type="match status" value="1"/>
</dbReference>
<name>A0A0G3ERZ3_9BURK</name>
<dbReference type="PANTHER" id="PTHR34309">
    <property type="entry name" value="SLR1406 PROTEIN"/>
    <property type="match status" value="1"/>
</dbReference>
<dbReference type="KEGG" id="ptx:ABW99_07590"/>
<protein>
    <recommendedName>
        <fullName evidence="3">GlcG protein</fullName>
    </recommendedName>
</protein>
<evidence type="ECO:0000313" key="2">
    <source>
        <dbReference type="Proteomes" id="UP000036700"/>
    </source>
</evidence>
<proteinExistence type="predicted"/>
<dbReference type="OrthoDB" id="9800768at2"/>
<keyword evidence="2" id="KW-1185">Reference proteome</keyword>
<dbReference type="SUPFAM" id="SSF143744">
    <property type="entry name" value="GlcG-like"/>
    <property type="match status" value="1"/>
</dbReference>
<dbReference type="PATRIC" id="fig|445709.3.peg.1621"/>
<evidence type="ECO:0008006" key="3">
    <source>
        <dbReference type="Google" id="ProtNLM"/>
    </source>
</evidence>
<evidence type="ECO:0000313" key="1">
    <source>
        <dbReference type="EMBL" id="AKJ68092.1"/>
    </source>
</evidence>
<reference evidence="2" key="1">
    <citation type="submission" date="2015-06" db="EMBL/GenBank/DDBJ databases">
        <authorList>
            <person name="Lim Y.L."/>
            <person name="Ee R."/>
            <person name="Yong D."/>
            <person name="How K.Y."/>
            <person name="Yin W.F."/>
            <person name="Chan K.G."/>
        </authorList>
    </citation>
    <scope>NUCLEOTIDE SEQUENCE [LARGE SCALE GENOMIC DNA]</scope>
    <source>
        <strain evidence="2">DSM 25325</strain>
    </source>
</reference>
<dbReference type="STRING" id="445709.ABW99_07590"/>
<gene>
    <name evidence="1" type="ORF">ABW99_07590</name>
</gene>
<dbReference type="InterPro" id="IPR052517">
    <property type="entry name" value="GlcG_carb_metab_protein"/>
</dbReference>
<dbReference type="Proteomes" id="UP000036700">
    <property type="component" value="Chromosome"/>
</dbReference>
<dbReference type="EMBL" id="CP011568">
    <property type="protein sequence ID" value="AKJ68092.1"/>
    <property type="molecule type" value="Genomic_DNA"/>
</dbReference>
<organism evidence="1 2">
    <name type="scientific">Pandoraea thiooxydans</name>
    <dbReference type="NCBI Taxonomy" id="445709"/>
    <lineage>
        <taxon>Bacteria</taxon>
        <taxon>Pseudomonadati</taxon>
        <taxon>Pseudomonadota</taxon>
        <taxon>Betaproteobacteria</taxon>
        <taxon>Burkholderiales</taxon>
        <taxon>Burkholderiaceae</taxon>
        <taxon>Pandoraea</taxon>
    </lineage>
</organism>
<dbReference type="Pfam" id="PF03928">
    <property type="entry name" value="HbpS-like"/>
    <property type="match status" value="1"/>
</dbReference>
<sequence>MKQIPTLEAADVRKILDAAQAEALAQQWNVSIAVVDNGAQLLGFVRLDGAAPLSAKIAVGKANTAAISRKESKFYEEVVKGGRTAFLSVPDMVVLEGGVPILVDGQCIGAVGVSGVRSDQDAQVARAGIKALADAHGLNIAL</sequence>
<dbReference type="AlphaFoldDB" id="A0A0G3ERZ3"/>
<accession>A0A0G3ERZ3</accession>
<dbReference type="InterPro" id="IPR038084">
    <property type="entry name" value="PduO/GlcC-like_sf"/>
</dbReference>